<gene>
    <name evidence="2" type="ORF">IB211_02482c</name>
</gene>
<evidence type="ECO:0008006" key="4">
    <source>
        <dbReference type="Google" id="ProtNLM"/>
    </source>
</evidence>
<accession>A0A0S2W6C7</accession>
<dbReference type="Proteomes" id="UP000064844">
    <property type="component" value="Chromosome"/>
</dbReference>
<evidence type="ECO:0000313" key="3">
    <source>
        <dbReference type="Proteomes" id="UP000064844"/>
    </source>
</evidence>
<sequence>MRKKRNDFDAVGFERMTDAELSKKLGSYQRTESISISLGVILVIAGCISMFIQRDPFLVCALAFPGVALFLLVAKPAQTKKKALMQQQLGDFFRTELTKAFGPEPKPATLPIDWAYLAAAKLSAVDFTECTLTDFHEGEHKGLRFSAANVELRRTVEERSGPADDDWMTRTETLFRGIVVRCKDICDPTLDIALNDMFQERKKDDITDPAAFRKYFAAHTADGREMDDQVTPQLRDLVQKLEASSRTSKLCGLIFRDGDLTLALNTRYVFAGVPEELDLRDIDGIRKWFIASLAGMGNLLDMITESPALTGTTE</sequence>
<dbReference type="KEGG" id="ibu:IB211_02482c"/>
<keyword evidence="1" id="KW-1133">Transmembrane helix</keyword>
<reference evidence="2 3" key="1">
    <citation type="journal article" date="2015" name="Nat. Commun.">
        <title>Production of butyrate from lysine and the Amadori product fructoselysine by a human gut commensal.</title>
        <authorList>
            <person name="Bui T.P."/>
            <person name="Ritari J."/>
            <person name="Boeren S."/>
            <person name="de Waard P."/>
            <person name="Plugge C.M."/>
            <person name="de Vos W.M."/>
        </authorList>
    </citation>
    <scope>NUCLEOTIDE SEQUENCE [LARGE SCALE GENOMIC DNA]</scope>
    <source>
        <strain evidence="2 3">AF211</strain>
    </source>
</reference>
<keyword evidence="1" id="KW-0812">Transmembrane</keyword>
<feature type="transmembrane region" description="Helical" evidence="1">
    <location>
        <begin position="57"/>
        <end position="74"/>
    </location>
</feature>
<feature type="transmembrane region" description="Helical" evidence="1">
    <location>
        <begin position="33"/>
        <end position="51"/>
    </location>
</feature>
<reference evidence="3" key="2">
    <citation type="submission" date="2015-04" db="EMBL/GenBank/DDBJ databases">
        <title>A butyrogenic pathway from the amino acid lysine in a human gut commensal.</title>
        <authorList>
            <person name="de Vos W.M."/>
            <person name="Bui N.T.P."/>
            <person name="Plugge C.M."/>
            <person name="Ritari J."/>
        </authorList>
    </citation>
    <scope>NUCLEOTIDE SEQUENCE [LARGE SCALE GENOMIC DNA]</scope>
    <source>
        <strain evidence="3">AF211</strain>
    </source>
</reference>
<dbReference type="RefSeq" id="WP_058118202.1">
    <property type="nucleotide sequence ID" value="NZ_CP011307.1"/>
</dbReference>
<dbReference type="AlphaFoldDB" id="A0A0S2W6C7"/>
<protein>
    <recommendedName>
        <fullName evidence="4">Galanin</fullName>
    </recommendedName>
</protein>
<evidence type="ECO:0000313" key="2">
    <source>
        <dbReference type="EMBL" id="ALP94873.1"/>
    </source>
</evidence>
<evidence type="ECO:0000256" key="1">
    <source>
        <dbReference type="SAM" id="Phobius"/>
    </source>
</evidence>
<dbReference type="STRING" id="1297617.IB211_02482c"/>
<dbReference type="PATRIC" id="fig|1297617.4.peg.2553"/>
<name>A0A0S2W6C7_9FIRM</name>
<dbReference type="EMBL" id="CP011307">
    <property type="protein sequence ID" value="ALP94873.1"/>
    <property type="molecule type" value="Genomic_DNA"/>
</dbReference>
<keyword evidence="1" id="KW-0472">Membrane</keyword>
<organism evidence="2 3">
    <name type="scientific">Intestinimonas butyriciproducens</name>
    <dbReference type="NCBI Taxonomy" id="1297617"/>
    <lineage>
        <taxon>Bacteria</taxon>
        <taxon>Bacillati</taxon>
        <taxon>Bacillota</taxon>
        <taxon>Clostridia</taxon>
        <taxon>Eubacteriales</taxon>
        <taxon>Intestinimonas</taxon>
    </lineage>
</organism>
<proteinExistence type="predicted"/>
<keyword evidence="3" id="KW-1185">Reference proteome</keyword>